<accession>A0A1I4GDL4</accession>
<dbReference type="RefSeq" id="WP_244541171.1">
    <property type="nucleotide sequence ID" value="NZ_FOKJ01000007.1"/>
</dbReference>
<dbReference type="GO" id="GO:1990281">
    <property type="term" value="C:efflux pump complex"/>
    <property type="evidence" value="ECO:0007669"/>
    <property type="project" value="TreeGrafter"/>
</dbReference>
<evidence type="ECO:0000313" key="5">
    <source>
        <dbReference type="EMBL" id="SFL27216.1"/>
    </source>
</evidence>
<feature type="domain" description="CusB-like beta-barrel" evidence="3">
    <location>
        <begin position="179"/>
        <end position="250"/>
    </location>
</feature>
<keyword evidence="2" id="KW-0732">Signal</keyword>
<dbReference type="Gene3D" id="2.40.30.170">
    <property type="match status" value="1"/>
</dbReference>
<comment type="similarity">
    <text evidence="1">Belongs to the membrane fusion protein (MFP) (TC 8.A.1) family.</text>
</comment>
<feature type="signal peptide" evidence="2">
    <location>
        <begin position="1"/>
        <end position="25"/>
    </location>
</feature>
<dbReference type="Gene3D" id="2.40.50.100">
    <property type="match status" value="1"/>
</dbReference>
<evidence type="ECO:0000256" key="1">
    <source>
        <dbReference type="ARBA" id="ARBA00009477"/>
    </source>
</evidence>
<dbReference type="GO" id="GO:0015562">
    <property type="term" value="F:efflux transmembrane transporter activity"/>
    <property type="evidence" value="ECO:0007669"/>
    <property type="project" value="TreeGrafter"/>
</dbReference>
<evidence type="ECO:0000259" key="3">
    <source>
        <dbReference type="Pfam" id="PF25954"/>
    </source>
</evidence>
<sequence>MSTMSTSHWLLLALLVAASPLPAQALGEQKAAEPIRVLLAPARETTLASQIAGRLTEVNATLGSTFRKGDPLVRFDCSEQQARLKMSNADLASANETHQAKRRLQDLQQAGEVEVALAAIEADKARAQVALYRAQVEQCLVPAPFNGRVAKVAVKAFQSVSVGQSLLEIVSNETPKVRLNAPASWSAWLKPGTPLTVHIDETGQQYPATVSSINARIDAVSQTLELEAIFTNDTTGLLPGMSGTARFDQERPAP</sequence>
<dbReference type="EMBL" id="FOKJ01000007">
    <property type="protein sequence ID" value="SFA89055.1"/>
    <property type="molecule type" value="Genomic_DNA"/>
</dbReference>
<dbReference type="InterPro" id="IPR058792">
    <property type="entry name" value="Beta-barrel_RND_2"/>
</dbReference>
<dbReference type="AlphaFoldDB" id="A0A1I4GDL4"/>
<dbReference type="NCBIfam" id="TIGR01730">
    <property type="entry name" value="RND_mfp"/>
    <property type="match status" value="1"/>
</dbReference>
<dbReference type="Proteomes" id="UP000198861">
    <property type="component" value="Unassembled WGS sequence"/>
</dbReference>
<evidence type="ECO:0000313" key="4">
    <source>
        <dbReference type="EMBL" id="SFA89055.1"/>
    </source>
</evidence>
<evidence type="ECO:0000313" key="7">
    <source>
        <dbReference type="Proteomes" id="UP000199579"/>
    </source>
</evidence>
<dbReference type="SUPFAM" id="SSF111369">
    <property type="entry name" value="HlyD-like secretion proteins"/>
    <property type="match status" value="1"/>
</dbReference>
<reference evidence="5 7" key="1">
    <citation type="submission" date="2016-10" db="EMBL/GenBank/DDBJ databases">
        <authorList>
            <person name="de Groot N.N."/>
        </authorList>
    </citation>
    <scope>NUCLEOTIDE SEQUENCE [LARGE SCALE GENOMIC DNA]</scope>
    <source>
        <strain evidence="5 7">DSM 381</strain>
    </source>
</reference>
<dbReference type="Proteomes" id="UP000199579">
    <property type="component" value="Unassembled WGS sequence"/>
</dbReference>
<feature type="chain" id="PRO_5011510234" evidence="2">
    <location>
        <begin position="26"/>
        <end position="254"/>
    </location>
</feature>
<evidence type="ECO:0000313" key="6">
    <source>
        <dbReference type="Proteomes" id="UP000198861"/>
    </source>
</evidence>
<dbReference type="PANTHER" id="PTHR30469:SF15">
    <property type="entry name" value="HLYD FAMILY OF SECRETION PROTEINS"/>
    <property type="match status" value="1"/>
</dbReference>
<proteinExistence type="inferred from homology"/>
<dbReference type="InterPro" id="IPR006143">
    <property type="entry name" value="RND_pump_MFP"/>
</dbReference>
<name>A0A1I4GDL4_9GAMM</name>
<evidence type="ECO:0000256" key="2">
    <source>
        <dbReference type="SAM" id="SignalP"/>
    </source>
</evidence>
<gene>
    <name evidence="4" type="ORF">SAMN04244571_00685</name>
    <name evidence="5" type="ORF">SAMN04244574_03758</name>
</gene>
<reference evidence="4 6" key="2">
    <citation type="submission" date="2016-10" db="EMBL/GenBank/DDBJ databases">
        <authorList>
            <person name="Varghese N."/>
            <person name="Submissions S."/>
        </authorList>
    </citation>
    <scope>NUCLEOTIDE SEQUENCE [LARGE SCALE GENOMIC DNA]</scope>
    <source>
        <strain evidence="4 6">DSM 282</strain>
    </source>
</reference>
<dbReference type="EMBL" id="FOSX01000085">
    <property type="protein sequence ID" value="SFL27216.1"/>
    <property type="molecule type" value="Genomic_DNA"/>
</dbReference>
<dbReference type="Pfam" id="PF25954">
    <property type="entry name" value="Beta-barrel_RND_2"/>
    <property type="match status" value="1"/>
</dbReference>
<keyword evidence="6" id="KW-1185">Reference proteome</keyword>
<protein>
    <submittedName>
        <fullName evidence="5">RND family efflux transporter, MFP subunit</fullName>
    </submittedName>
</protein>
<dbReference type="PANTHER" id="PTHR30469">
    <property type="entry name" value="MULTIDRUG RESISTANCE PROTEIN MDTA"/>
    <property type="match status" value="1"/>
</dbReference>
<organism evidence="5 7">
    <name type="scientific">Azotobacter beijerinckii</name>
    <dbReference type="NCBI Taxonomy" id="170623"/>
    <lineage>
        <taxon>Bacteria</taxon>
        <taxon>Pseudomonadati</taxon>
        <taxon>Pseudomonadota</taxon>
        <taxon>Gammaproteobacteria</taxon>
        <taxon>Pseudomonadales</taxon>
        <taxon>Pseudomonadaceae</taxon>
        <taxon>Azotobacter</taxon>
    </lineage>
</organism>